<dbReference type="PANTHER" id="PTHR22572">
    <property type="entry name" value="SUGAR-1-PHOSPHATE GUANYL TRANSFERASE"/>
    <property type="match status" value="1"/>
</dbReference>
<dbReference type="Proteomes" id="UP000092584">
    <property type="component" value="Unassembled WGS sequence"/>
</dbReference>
<dbReference type="SUPFAM" id="SSF53448">
    <property type="entry name" value="Nucleotide-diphospho-sugar transferases"/>
    <property type="match status" value="1"/>
</dbReference>
<organism evidence="2 3">
    <name type="scientific">Polaribacter vadi</name>
    <dbReference type="NCBI Taxonomy" id="1774273"/>
    <lineage>
        <taxon>Bacteria</taxon>
        <taxon>Pseudomonadati</taxon>
        <taxon>Bacteroidota</taxon>
        <taxon>Flavobacteriia</taxon>
        <taxon>Flavobacteriales</taxon>
        <taxon>Flavobacteriaceae</taxon>
    </lineage>
</organism>
<dbReference type="CDD" id="cd04181">
    <property type="entry name" value="NTP_transferase"/>
    <property type="match status" value="1"/>
</dbReference>
<dbReference type="InterPro" id="IPR050486">
    <property type="entry name" value="Mannose-1P_guanyltransferase"/>
</dbReference>
<dbReference type="AlphaFoldDB" id="A0A1B8U2X4"/>
<protein>
    <submittedName>
        <fullName evidence="2">Nucleotidyltransferase</fullName>
    </submittedName>
</protein>
<keyword evidence="2" id="KW-0808">Transferase</keyword>
<evidence type="ECO:0000259" key="1">
    <source>
        <dbReference type="Pfam" id="PF00483"/>
    </source>
</evidence>
<evidence type="ECO:0000313" key="2">
    <source>
        <dbReference type="EMBL" id="OBY66171.1"/>
    </source>
</evidence>
<comment type="caution">
    <text evidence="2">The sequence shown here is derived from an EMBL/GenBank/DDBJ whole genome shotgun (WGS) entry which is preliminary data.</text>
</comment>
<dbReference type="EMBL" id="LSFM01000003">
    <property type="protein sequence ID" value="OBY66171.1"/>
    <property type="molecule type" value="Genomic_DNA"/>
</dbReference>
<sequence>MKIIVPMAGIGSRLRPHTLTVPKPLTVIAGKPIVQRLVEDIASVIDEKIDEIAFVIGTTAKGFPTDTEEKLLKIAEELGAKGSVYVQEQALGTAHAIYCAKESLNGPCVVAYADTLFKADFKLDVNADGAIWVSQVANPSAFGVVKLEDGVITDFIEKPKEFVSDLAIIGIYYFKSGEKLLEEIQYLIDNDLKENNEYQLTNVLESLKQQGAKFLPGKVSAWMDCGKKDPTVDTNTQTLGFEYEAGNNLVSDDVILENSEIIQPCYIGKNVVLKDSKIGPYVSIGENSVVANSTITNSLIQKNVEISNANLTNAMIGNHAKYNAAYSSVSIGDYTELT</sequence>
<dbReference type="Pfam" id="PF00483">
    <property type="entry name" value="NTP_transferase"/>
    <property type="match status" value="1"/>
</dbReference>
<evidence type="ECO:0000313" key="3">
    <source>
        <dbReference type="Proteomes" id="UP000092584"/>
    </source>
</evidence>
<gene>
    <name evidence="2" type="ORF">LPB3_01765</name>
</gene>
<accession>A0A1B8U2X4</accession>
<dbReference type="STRING" id="1774273.LPB03_08380"/>
<reference evidence="3" key="1">
    <citation type="submission" date="2016-02" db="EMBL/GenBank/DDBJ databases">
        <authorList>
            <person name="Shin S.-K."/>
            <person name="Yi H."/>
            <person name="Kim E."/>
        </authorList>
    </citation>
    <scope>NUCLEOTIDE SEQUENCE [LARGE SCALE GENOMIC DNA]</scope>
    <source>
        <strain evidence="3">LPB0003</strain>
    </source>
</reference>
<dbReference type="KEGG" id="pob:LPB03_08380"/>
<dbReference type="GO" id="GO:0016740">
    <property type="term" value="F:transferase activity"/>
    <property type="evidence" value="ECO:0007669"/>
    <property type="project" value="UniProtKB-KW"/>
</dbReference>
<proteinExistence type="predicted"/>
<dbReference type="InterPro" id="IPR005835">
    <property type="entry name" value="NTP_transferase_dom"/>
</dbReference>
<keyword evidence="3" id="KW-1185">Reference proteome</keyword>
<dbReference type="Gene3D" id="3.90.550.10">
    <property type="entry name" value="Spore Coat Polysaccharide Biosynthesis Protein SpsA, Chain A"/>
    <property type="match status" value="1"/>
</dbReference>
<dbReference type="InterPro" id="IPR029044">
    <property type="entry name" value="Nucleotide-diphossugar_trans"/>
</dbReference>
<dbReference type="Gene3D" id="2.160.10.10">
    <property type="entry name" value="Hexapeptide repeat proteins"/>
    <property type="match status" value="1"/>
</dbReference>
<dbReference type="RefSeq" id="WP_065317882.1">
    <property type="nucleotide sequence ID" value="NZ_CP017477.1"/>
</dbReference>
<dbReference type="OrthoDB" id="9803871at2"/>
<feature type="domain" description="Nucleotidyl transferase" evidence="1">
    <location>
        <begin position="7"/>
        <end position="237"/>
    </location>
</feature>
<name>A0A1B8U2X4_9FLAO</name>